<keyword evidence="2" id="KW-0805">Transcription regulation</keyword>
<dbReference type="PANTHER" id="PTHR37534:SF2">
    <property type="entry name" value="N-ACETYLTRANSFERASE DOMAIN-CONTAINING PROTEIN"/>
    <property type="match status" value="1"/>
</dbReference>
<dbReference type="CDD" id="cd00067">
    <property type="entry name" value="GAL4"/>
    <property type="match status" value="1"/>
</dbReference>
<evidence type="ECO:0000256" key="4">
    <source>
        <dbReference type="ARBA" id="ARBA00023163"/>
    </source>
</evidence>
<dbReference type="Gene3D" id="4.10.240.10">
    <property type="entry name" value="Zn(2)-C6 fungal-type DNA-binding domain"/>
    <property type="match status" value="1"/>
</dbReference>
<dbReference type="Proteomes" id="UP001610444">
    <property type="component" value="Unassembled WGS sequence"/>
</dbReference>
<dbReference type="InterPro" id="IPR021858">
    <property type="entry name" value="Fun_TF"/>
</dbReference>
<evidence type="ECO:0000313" key="8">
    <source>
        <dbReference type="EMBL" id="KAL2859151.1"/>
    </source>
</evidence>
<keyword evidence="5" id="KW-0539">Nucleus</keyword>
<name>A0ABR4L425_9EURO</name>
<dbReference type="EMBL" id="JBFXLR010000003">
    <property type="protein sequence ID" value="KAL2859151.1"/>
    <property type="molecule type" value="Genomic_DNA"/>
</dbReference>
<keyword evidence="9" id="KW-1185">Reference proteome</keyword>
<evidence type="ECO:0000256" key="6">
    <source>
        <dbReference type="SAM" id="MobiDB-lite"/>
    </source>
</evidence>
<dbReference type="GeneID" id="98159348"/>
<dbReference type="Pfam" id="PF11951">
    <property type="entry name" value="Fungal_trans_2"/>
    <property type="match status" value="1"/>
</dbReference>
<keyword evidence="4" id="KW-0804">Transcription</keyword>
<evidence type="ECO:0000256" key="2">
    <source>
        <dbReference type="ARBA" id="ARBA00023015"/>
    </source>
</evidence>
<organism evidence="8 9">
    <name type="scientific">Aspergillus pseudodeflectus</name>
    <dbReference type="NCBI Taxonomy" id="176178"/>
    <lineage>
        <taxon>Eukaryota</taxon>
        <taxon>Fungi</taxon>
        <taxon>Dikarya</taxon>
        <taxon>Ascomycota</taxon>
        <taxon>Pezizomycotina</taxon>
        <taxon>Eurotiomycetes</taxon>
        <taxon>Eurotiomycetidae</taxon>
        <taxon>Eurotiales</taxon>
        <taxon>Aspergillaceae</taxon>
        <taxon>Aspergillus</taxon>
        <taxon>Aspergillus subgen. Nidulantes</taxon>
    </lineage>
</organism>
<feature type="region of interest" description="Disordered" evidence="6">
    <location>
        <begin position="143"/>
        <end position="175"/>
    </location>
</feature>
<evidence type="ECO:0000256" key="5">
    <source>
        <dbReference type="ARBA" id="ARBA00023242"/>
    </source>
</evidence>
<accession>A0ABR4L425</accession>
<dbReference type="InterPro" id="IPR001138">
    <property type="entry name" value="Zn2Cys6_DnaBD"/>
</dbReference>
<evidence type="ECO:0000256" key="1">
    <source>
        <dbReference type="ARBA" id="ARBA00004123"/>
    </source>
</evidence>
<dbReference type="InterPro" id="IPR036864">
    <property type="entry name" value="Zn2-C6_fun-type_DNA-bd_sf"/>
</dbReference>
<evidence type="ECO:0000313" key="9">
    <source>
        <dbReference type="Proteomes" id="UP001610444"/>
    </source>
</evidence>
<feature type="domain" description="Zn(2)-C6 fungal-type" evidence="7">
    <location>
        <begin position="72"/>
        <end position="103"/>
    </location>
</feature>
<sequence>MKKANFARLQLPRLSPHALRRVIFLRSQSRSLAFAHSPGSSPSTVGNAAPIKRLVIFPLHHSAEAWLINVSDKCRRLHRKCDLARPQCGLCQRTGEQCRNPRKGLRFKQVRPENTPVAAPIPETIFGQIRYIDETDETIHTHHARRVPRAPSAFSTSLELPPGSPERLSESDDSTGQIPTIIDVSPPPEAPALQVESPSSVETPSIRCWSFQGPTEVLLLEHFTQTLSSFFDMCDPERHFAIQVPIRARNYPPLMDAILALGARHMCLTGRDVDSYLATDYYQRCLRVLIPELDRVQPDRVDDLLAATIILRLHEELDGPFGDFQTYRHSIGTRALLQSQAIDSSLASGLRRAAAWAGVRQEIYASIKLHRPPAMKPSADMLDHLGSLSHDGAWADRAGSHCLDVLDFCFGDNSVNGDMYDKLLAANAGWEAERPASYDPFCFDIRADAEDGVDLGWDVRYHADWHAIGWAYKTLARILLVIHNPRQPRVGLNRISAWEKVLKEVHYSIKLLCSIARCRATVPGPSLIACMAVWLAGDMVEEGREQKEVLELLSATEAVHGWPTEDIRTELEGVWSSES</sequence>
<reference evidence="8 9" key="1">
    <citation type="submission" date="2024-07" db="EMBL/GenBank/DDBJ databases">
        <title>Section-level genome sequencing and comparative genomics of Aspergillus sections Usti and Cavernicolus.</title>
        <authorList>
            <consortium name="Lawrence Berkeley National Laboratory"/>
            <person name="Nybo J.L."/>
            <person name="Vesth T.C."/>
            <person name="Theobald S."/>
            <person name="Frisvad J.C."/>
            <person name="Larsen T.O."/>
            <person name="Kjaerboelling I."/>
            <person name="Rothschild-Mancinelli K."/>
            <person name="Lyhne E.K."/>
            <person name="Kogle M.E."/>
            <person name="Barry K."/>
            <person name="Clum A."/>
            <person name="Na H."/>
            <person name="Ledsgaard L."/>
            <person name="Lin J."/>
            <person name="Lipzen A."/>
            <person name="Kuo A."/>
            <person name="Riley R."/>
            <person name="Mondo S."/>
            <person name="LaButti K."/>
            <person name="Haridas S."/>
            <person name="Pangalinan J."/>
            <person name="Salamov A.A."/>
            <person name="Simmons B.A."/>
            <person name="Magnuson J.K."/>
            <person name="Chen J."/>
            <person name="Drula E."/>
            <person name="Henrissat B."/>
            <person name="Wiebenga A."/>
            <person name="Lubbers R.J."/>
            <person name="Gomes A.C."/>
            <person name="Macurrencykelacurrency M.R."/>
            <person name="Stajich J."/>
            <person name="Grigoriev I.V."/>
            <person name="Mortensen U.H."/>
            <person name="De vries R.P."/>
            <person name="Baker S.E."/>
            <person name="Andersen M.R."/>
        </authorList>
    </citation>
    <scope>NUCLEOTIDE SEQUENCE [LARGE SCALE GENOMIC DNA]</scope>
    <source>
        <strain evidence="8 9">CBS 756.74</strain>
    </source>
</reference>
<dbReference type="PANTHER" id="PTHR37534">
    <property type="entry name" value="TRANSCRIPTIONAL ACTIVATOR PROTEIN UGA3"/>
    <property type="match status" value="1"/>
</dbReference>
<comment type="caution">
    <text evidence="8">The sequence shown here is derived from an EMBL/GenBank/DDBJ whole genome shotgun (WGS) entry which is preliminary data.</text>
</comment>
<evidence type="ECO:0000259" key="7">
    <source>
        <dbReference type="Pfam" id="PF00172"/>
    </source>
</evidence>
<keyword evidence="3" id="KW-0238">DNA-binding</keyword>
<proteinExistence type="predicted"/>
<gene>
    <name evidence="8" type="ORF">BJX68DRAFT_261597</name>
</gene>
<protein>
    <recommendedName>
        <fullName evidence="7">Zn(2)-C6 fungal-type domain-containing protein</fullName>
    </recommendedName>
</protein>
<dbReference type="RefSeq" id="XP_070904085.1">
    <property type="nucleotide sequence ID" value="XM_071044184.1"/>
</dbReference>
<dbReference type="Pfam" id="PF00172">
    <property type="entry name" value="Zn_clus"/>
    <property type="match status" value="1"/>
</dbReference>
<comment type="subcellular location">
    <subcellularLocation>
        <location evidence="1">Nucleus</location>
    </subcellularLocation>
</comment>
<evidence type="ECO:0000256" key="3">
    <source>
        <dbReference type="ARBA" id="ARBA00023125"/>
    </source>
</evidence>